<reference evidence="1" key="1">
    <citation type="submission" date="2020-03" db="EMBL/GenBank/DDBJ databases">
        <title>Solimonas marina sp. nov., isolated from deep seawater of the Pacific Ocean.</title>
        <authorList>
            <person name="Liu X."/>
            <person name="Lai Q."/>
            <person name="Sun F."/>
            <person name="Gai Y."/>
            <person name="Li G."/>
            <person name="Shao Z."/>
        </authorList>
    </citation>
    <scope>NUCLEOTIDE SEQUENCE</scope>
    <source>
        <strain evidence="1">C16B3</strain>
    </source>
</reference>
<evidence type="ECO:0000313" key="1">
    <source>
        <dbReference type="EMBL" id="NKF24539.1"/>
    </source>
</evidence>
<gene>
    <name evidence="1" type="ORF">G7Y82_19685</name>
</gene>
<dbReference type="RefSeq" id="WP_168149844.1">
    <property type="nucleotide sequence ID" value="NZ_JAAVXB010000016.1"/>
</dbReference>
<dbReference type="Proteomes" id="UP000653472">
    <property type="component" value="Unassembled WGS sequence"/>
</dbReference>
<evidence type="ECO:0000313" key="2">
    <source>
        <dbReference type="Proteomes" id="UP000653472"/>
    </source>
</evidence>
<name>A0A969WDH3_9GAMM</name>
<dbReference type="EMBL" id="JAAVXB010000016">
    <property type="protein sequence ID" value="NKF24539.1"/>
    <property type="molecule type" value="Genomic_DNA"/>
</dbReference>
<sequence>MGFPRIDNTIALRSLSAADVDTTRRALMIMIDNLAQDAGAKVSRERGGGSR</sequence>
<organism evidence="1 2">
    <name type="scientific">Solimonas marina</name>
    <dbReference type="NCBI Taxonomy" id="2714601"/>
    <lineage>
        <taxon>Bacteria</taxon>
        <taxon>Pseudomonadati</taxon>
        <taxon>Pseudomonadota</taxon>
        <taxon>Gammaproteobacteria</taxon>
        <taxon>Nevskiales</taxon>
        <taxon>Nevskiaceae</taxon>
        <taxon>Solimonas</taxon>
    </lineage>
</organism>
<keyword evidence="2" id="KW-1185">Reference proteome</keyword>
<comment type="caution">
    <text evidence="1">The sequence shown here is derived from an EMBL/GenBank/DDBJ whole genome shotgun (WGS) entry which is preliminary data.</text>
</comment>
<protein>
    <submittedName>
        <fullName evidence="1">Uncharacterized protein</fullName>
    </submittedName>
</protein>
<proteinExistence type="predicted"/>
<accession>A0A969WDH3</accession>
<dbReference type="AlphaFoldDB" id="A0A969WDH3"/>